<evidence type="ECO:0000256" key="4">
    <source>
        <dbReference type="SAM" id="Phobius"/>
    </source>
</evidence>
<feature type="transmembrane region" description="Helical" evidence="4">
    <location>
        <begin position="362"/>
        <end position="379"/>
    </location>
</feature>
<feature type="transmembrane region" description="Helical" evidence="4">
    <location>
        <begin position="199"/>
        <end position="221"/>
    </location>
</feature>
<evidence type="ECO:0000259" key="5">
    <source>
        <dbReference type="PROSITE" id="PS50850"/>
    </source>
</evidence>
<accession>A0AAD6BVA9</accession>
<feature type="transmembrane region" description="Helical" evidence="4">
    <location>
        <begin position="80"/>
        <end position="98"/>
    </location>
</feature>
<reference evidence="6" key="2">
    <citation type="journal article" date="2023" name="IMA Fungus">
        <title>Comparative genomic study of the Penicillium genus elucidates a diverse pangenome and 15 lateral gene transfer events.</title>
        <authorList>
            <person name="Petersen C."/>
            <person name="Sorensen T."/>
            <person name="Nielsen M.R."/>
            <person name="Sondergaard T.E."/>
            <person name="Sorensen J.L."/>
            <person name="Fitzpatrick D.A."/>
            <person name="Frisvad J.C."/>
            <person name="Nielsen K.L."/>
        </authorList>
    </citation>
    <scope>NUCLEOTIDE SEQUENCE</scope>
    <source>
        <strain evidence="6">IBT 16125</strain>
    </source>
</reference>
<feature type="compositionally biased region" description="Polar residues" evidence="3">
    <location>
        <begin position="11"/>
        <end position="21"/>
    </location>
</feature>
<reference evidence="6" key="1">
    <citation type="submission" date="2022-12" db="EMBL/GenBank/DDBJ databases">
        <authorList>
            <person name="Petersen C."/>
        </authorList>
    </citation>
    <scope>NUCLEOTIDE SEQUENCE</scope>
    <source>
        <strain evidence="6">IBT 16125</strain>
    </source>
</reference>
<feature type="transmembrane region" description="Helical" evidence="4">
    <location>
        <begin position="304"/>
        <end position="324"/>
    </location>
</feature>
<comment type="subcellular location">
    <subcellularLocation>
        <location evidence="1">Membrane</location>
        <topology evidence="1">Multi-pass membrane protein</topology>
    </subcellularLocation>
</comment>
<evidence type="ECO:0000256" key="3">
    <source>
        <dbReference type="SAM" id="MobiDB-lite"/>
    </source>
</evidence>
<sequence length="427" mass="44781">MISSDLERAASSLSQPDPTTLTKEDLDASSNAPDGGLRAWLAAAGGSCVFFAALGFANAFGVFEEYYLSHQLIGKSADDVAWIGSLASCLQFAAGAIGGPLFDRYGAWVIRPAAVLYIFAIMMTSLCKEYWQFILAQGILMGSAMGLIQFPAMAAVTQYFDKKRAAALGAVVAGSSIGGVVMPIALSKMLNSTTLGFGWSVRIIGFMLIPILAFSCITVTAHLPPRKSAFFMAAPFKNVKFCLITAAMFFMFIGMFSPLFYLPTYAVSRGMDVTLASYLLSILNAASTFGRVIPGILADKFGRLNIFVIGGFATGIVIFCFDQAKSTAALVVYSIAVGFTSGTIISGGSAALTICIGNPQEIGTYLGAAMGFASFAALIGPPVNGAMVNHYHGFAEMSYFSGAVSIVGGLFGLAAKAMTPQGIFGRT</sequence>
<dbReference type="SUPFAM" id="SSF103473">
    <property type="entry name" value="MFS general substrate transporter"/>
    <property type="match status" value="1"/>
</dbReference>
<evidence type="ECO:0000313" key="7">
    <source>
        <dbReference type="Proteomes" id="UP001213681"/>
    </source>
</evidence>
<proteinExistence type="inferred from homology"/>
<feature type="transmembrane region" description="Helical" evidence="4">
    <location>
        <begin position="273"/>
        <end position="292"/>
    </location>
</feature>
<name>A0AAD6BVA9_9EURO</name>
<evidence type="ECO:0000313" key="6">
    <source>
        <dbReference type="EMBL" id="KAJ5433474.1"/>
    </source>
</evidence>
<keyword evidence="4" id="KW-0812">Transmembrane</keyword>
<dbReference type="InterPro" id="IPR020846">
    <property type="entry name" value="MFS_dom"/>
</dbReference>
<dbReference type="Pfam" id="PF07690">
    <property type="entry name" value="MFS_1"/>
    <property type="match status" value="1"/>
</dbReference>
<dbReference type="GO" id="GO:0022857">
    <property type="term" value="F:transmembrane transporter activity"/>
    <property type="evidence" value="ECO:0007669"/>
    <property type="project" value="InterPro"/>
</dbReference>
<dbReference type="PROSITE" id="PS50850">
    <property type="entry name" value="MFS"/>
    <property type="match status" value="1"/>
</dbReference>
<dbReference type="InterPro" id="IPR036259">
    <property type="entry name" value="MFS_trans_sf"/>
</dbReference>
<dbReference type="PANTHER" id="PTHR11360:SF319">
    <property type="entry name" value="MAJOR FACILITATOR SUPERFAMILY (MFS) PROFILE DOMAIN-CONTAINING PROTEIN"/>
    <property type="match status" value="1"/>
</dbReference>
<dbReference type="GO" id="GO:0016020">
    <property type="term" value="C:membrane"/>
    <property type="evidence" value="ECO:0007669"/>
    <property type="project" value="UniProtKB-SubCell"/>
</dbReference>
<feature type="transmembrane region" description="Helical" evidence="4">
    <location>
        <begin position="39"/>
        <end position="60"/>
    </location>
</feature>
<dbReference type="AlphaFoldDB" id="A0AAD6BVA9"/>
<gene>
    <name evidence="6" type="ORF">N7458_012630</name>
</gene>
<dbReference type="InterPro" id="IPR011701">
    <property type="entry name" value="MFS"/>
</dbReference>
<dbReference type="Gene3D" id="1.20.1250.20">
    <property type="entry name" value="MFS general substrate transporter like domains"/>
    <property type="match status" value="2"/>
</dbReference>
<feature type="transmembrane region" description="Helical" evidence="4">
    <location>
        <begin position="165"/>
        <end position="187"/>
    </location>
</feature>
<feature type="domain" description="Major facilitator superfamily (MFS) profile" evidence="5">
    <location>
        <begin position="240"/>
        <end position="427"/>
    </location>
</feature>
<comment type="similarity">
    <text evidence="2">Belongs to the major facilitator superfamily. Monocarboxylate porter (TC 2.A.1.13) family.</text>
</comment>
<feature type="region of interest" description="Disordered" evidence="3">
    <location>
        <begin position="1"/>
        <end position="29"/>
    </location>
</feature>
<evidence type="ECO:0000256" key="2">
    <source>
        <dbReference type="ARBA" id="ARBA00006727"/>
    </source>
</evidence>
<dbReference type="InterPro" id="IPR050327">
    <property type="entry name" value="Proton-linked_MCT"/>
</dbReference>
<comment type="caution">
    <text evidence="6">The sequence shown here is derived from an EMBL/GenBank/DDBJ whole genome shotgun (WGS) entry which is preliminary data.</text>
</comment>
<feature type="transmembrane region" description="Helical" evidence="4">
    <location>
        <begin position="241"/>
        <end position="261"/>
    </location>
</feature>
<dbReference type="PANTHER" id="PTHR11360">
    <property type="entry name" value="MONOCARBOXYLATE TRANSPORTER"/>
    <property type="match status" value="1"/>
</dbReference>
<keyword evidence="7" id="KW-1185">Reference proteome</keyword>
<dbReference type="EMBL" id="JAPVEA010000009">
    <property type="protein sequence ID" value="KAJ5433474.1"/>
    <property type="molecule type" value="Genomic_DNA"/>
</dbReference>
<dbReference type="CDD" id="cd17352">
    <property type="entry name" value="MFS_MCT_SLC16"/>
    <property type="match status" value="1"/>
</dbReference>
<keyword evidence="4" id="KW-0472">Membrane</keyword>
<organism evidence="6 7">
    <name type="scientific">Penicillium daleae</name>
    <dbReference type="NCBI Taxonomy" id="63821"/>
    <lineage>
        <taxon>Eukaryota</taxon>
        <taxon>Fungi</taxon>
        <taxon>Dikarya</taxon>
        <taxon>Ascomycota</taxon>
        <taxon>Pezizomycotina</taxon>
        <taxon>Eurotiomycetes</taxon>
        <taxon>Eurotiomycetidae</taxon>
        <taxon>Eurotiales</taxon>
        <taxon>Aspergillaceae</taxon>
        <taxon>Penicillium</taxon>
    </lineage>
</organism>
<dbReference type="GeneID" id="81606254"/>
<feature type="transmembrane region" description="Helical" evidence="4">
    <location>
        <begin position="399"/>
        <end position="418"/>
    </location>
</feature>
<feature type="transmembrane region" description="Helical" evidence="4">
    <location>
        <begin position="130"/>
        <end position="153"/>
    </location>
</feature>
<evidence type="ECO:0000256" key="1">
    <source>
        <dbReference type="ARBA" id="ARBA00004141"/>
    </source>
</evidence>
<dbReference type="Proteomes" id="UP001213681">
    <property type="component" value="Unassembled WGS sequence"/>
</dbReference>
<dbReference type="RefSeq" id="XP_056760765.1">
    <property type="nucleotide sequence ID" value="XM_056916011.1"/>
</dbReference>
<protein>
    <recommendedName>
        <fullName evidence="5">Major facilitator superfamily (MFS) profile domain-containing protein</fullName>
    </recommendedName>
</protein>
<feature type="transmembrane region" description="Helical" evidence="4">
    <location>
        <begin position="105"/>
        <end position="124"/>
    </location>
</feature>
<feature type="transmembrane region" description="Helical" evidence="4">
    <location>
        <begin position="330"/>
        <end position="355"/>
    </location>
</feature>
<keyword evidence="4" id="KW-1133">Transmembrane helix</keyword>